<keyword evidence="1 10" id="KW-1003">Cell membrane</keyword>
<dbReference type="Pfam" id="PF04101">
    <property type="entry name" value="Glyco_tran_28_C"/>
    <property type="match status" value="1"/>
</dbReference>
<dbReference type="InterPro" id="IPR004276">
    <property type="entry name" value="GlycoTrans_28_N"/>
</dbReference>
<evidence type="ECO:0000256" key="1">
    <source>
        <dbReference type="ARBA" id="ARBA00022475"/>
    </source>
</evidence>
<reference evidence="13 14" key="1">
    <citation type="submission" date="2019-09" db="EMBL/GenBank/DDBJ databases">
        <title>Phylogeny of genus Pseudoclavibacter and closely related genus.</title>
        <authorList>
            <person name="Li Y."/>
        </authorList>
    </citation>
    <scope>NUCLEOTIDE SEQUENCE [LARGE SCALE GENOMIC DNA]</scope>
    <source>
        <strain evidence="13 14">DSM 23821</strain>
    </source>
</reference>
<dbReference type="SUPFAM" id="SSF53756">
    <property type="entry name" value="UDP-Glycosyltransferase/glycogen phosphorylase"/>
    <property type="match status" value="1"/>
</dbReference>
<dbReference type="GO" id="GO:0008360">
    <property type="term" value="P:regulation of cell shape"/>
    <property type="evidence" value="ECO:0007669"/>
    <property type="project" value="UniProtKB-KW"/>
</dbReference>
<dbReference type="InterPro" id="IPR007235">
    <property type="entry name" value="Glyco_trans_28_C"/>
</dbReference>
<dbReference type="UniPathway" id="UPA00219"/>
<dbReference type="EC" id="2.4.1.227" evidence="10"/>
<dbReference type="Pfam" id="PF03033">
    <property type="entry name" value="Glyco_transf_28"/>
    <property type="match status" value="1"/>
</dbReference>
<comment type="pathway">
    <text evidence="10">Cell wall biogenesis; peptidoglycan biosynthesis.</text>
</comment>
<protein>
    <recommendedName>
        <fullName evidence="10">UDP-N-acetylglucosamine--N-acetylmuramyl-(pentapeptide) pyrophosphoryl-undecaprenol N-acetylglucosamine transferase</fullName>
        <ecNumber evidence="10">2.4.1.227</ecNumber>
    </recommendedName>
    <alternativeName>
        <fullName evidence="10">Undecaprenyl-PP-MurNAc-pentapeptide-UDPGlcNAc GlcNAc transferase</fullName>
    </alternativeName>
</protein>
<keyword evidence="6 10" id="KW-0573">Peptidoglycan synthesis</keyword>
<keyword evidence="8 10" id="KW-0131">Cell cycle</keyword>
<evidence type="ECO:0000259" key="11">
    <source>
        <dbReference type="Pfam" id="PF03033"/>
    </source>
</evidence>
<feature type="domain" description="Glycosyl transferase family 28 C-terminal" evidence="12">
    <location>
        <begin position="188"/>
        <end position="345"/>
    </location>
</feature>
<sequence>MTTYLLAGGGTAGHVNPLLAVADEIRAREPDAEIIALGTREGLEARLVPARGYELETIAKVPFPRRPNLDALRFPGRFTRAVRRVRELIASRGVDVVVGFGGYASAPAYMAARGRVPFVIHEANAVPGMANKLGAKRAAAVGAAFANTPLPGAVTVGMPLRREIERLDRAASHDEAIAAFGLDPARRTLLVTGGSQGAKRLNDTVRASGRRLVDAGWQIVHVVGRLSPFDDPGIEHYHVLEYCDRMDLAFAAADLAISRAGSSTVCEMTAVGLPAVYIPYPVGNGEQAVNIREMLAADAAITVRDAAFTPEWVEHDLVPLLEDAPRRERMSANAERIGVRDGAARLIALVDGALGRPSVPRGGRDDAPGA</sequence>
<comment type="subcellular location">
    <subcellularLocation>
        <location evidence="10">Cell membrane</location>
        <topology evidence="10">Peripheral membrane protein</topology>
        <orientation evidence="10">Cytoplasmic side</orientation>
    </subcellularLocation>
</comment>
<dbReference type="InterPro" id="IPR006009">
    <property type="entry name" value="GlcNAc_MurG"/>
</dbReference>
<gene>
    <name evidence="10 13" type="primary">murG</name>
    <name evidence="13" type="ORF">F8O01_04060</name>
</gene>
<feature type="domain" description="Glycosyltransferase family 28 N-terminal" evidence="11">
    <location>
        <begin position="5"/>
        <end position="141"/>
    </location>
</feature>
<keyword evidence="4 10" id="KW-0808">Transferase</keyword>
<dbReference type="GO" id="GO:0005975">
    <property type="term" value="P:carbohydrate metabolic process"/>
    <property type="evidence" value="ECO:0007669"/>
    <property type="project" value="InterPro"/>
</dbReference>
<evidence type="ECO:0000256" key="8">
    <source>
        <dbReference type="ARBA" id="ARBA00023306"/>
    </source>
</evidence>
<keyword evidence="3 10" id="KW-0328">Glycosyltransferase</keyword>
<dbReference type="HAMAP" id="MF_00033">
    <property type="entry name" value="MurG"/>
    <property type="match status" value="1"/>
</dbReference>
<dbReference type="GO" id="GO:0005886">
    <property type="term" value="C:plasma membrane"/>
    <property type="evidence" value="ECO:0007669"/>
    <property type="project" value="UniProtKB-SubCell"/>
</dbReference>
<evidence type="ECO:0000256" key="7">
    <source>
        <dbReference type="ARBA" id="ARBA00023136"/>
    </source>
</evidence>
<evidence type="ECO:0000256" key="9">
    <source>
        <dbReference type="ARBA" id="ARBA00023316"/>
    </source>
</evidence>
<feature type="binding site" evidence="10">
    <location>
        <position position="195"/>
    </location>
    <ligand>
        <name>UDP-N-acetyl-alpha-D-glucosamine</name>
        <dbReference type="ChEBI" id="CHEBI:57705"/>
    </ligand>
</feature>
<feature type="binding site" evidence="10">
    <location>
        <position position="287"/>
    </location>
    <ligand>
        <name>UDP-N-acetyl-alpha-D-glucosamine</name>
        <dbReference type="ChEBI" id="CHEBI:57705"/>
    </ligand>
</feature>
<dbReference type="NCBIfam" id="TIGR01133">
    <property type="entry name" value="murG"/>
    <property type="match status" value="1"/>
</dbReference>
<name>A0A7J5BZQ6_9MICO</name>
<dbReference type="PANTHER" id="PTHR21015">
    <property type="entry name" value="UDP-N-ACETYLGLUCOSAMINE--N-ACETYLMURAMYL-(PENTAPEPTIDE) PYROPHOSPHORYL-UNDECAPRENOL N-ACETYLGLUCOSAMINE TRANSFERASE 1"/>
    <property type="match status" value="1"/>
</dbReference>
<dbReference type="RefSeq" id="WP_158039604.1">
    <property type="nucleotide sequence ID" value="NZ_JACCFV010000001.1"/>
</dbReference>
<feature type="binding site" evidence="10">
    <location>
        <begin position="11"/>
        <end position="13"/>
    </location>
    <ligand>
        <name>UDP-N-acetyl-alpha-D-glucosamine</name>
        <dbReference type="ChEBI" id="CHEBI:57705"/>
    </ligand>
</feature>
<dbReference type="GO" id="GO:0009252">
    <property type="term" value="P:peptidoglycan biosynthetic process"/>
    <property type="evidence" value="ECO:0007669"/>
    <property type="project" value="UniProtKB-UniRule"/>
</dbReference>
<dbReference type="PANTHER" id="PTHR21015:SF22">
    <property type="entry name" value="GLYCOSYLTRANSFERASE"/>
    <property type="match status" value="1"/>
</dbReference>
<evidence type="ECO:0000256" key="2">
    <source>
        <dbReference type="ARBA" id="ARBA00022618"/>
    </source>
</evidence>
<dbReference type="GO" id="GO:0071555">
    <property type="term" value="P:cell wall organization"/>
    <property type="evidence" value="ECO:0007669"/>
    <property type="project" value="UniProtKB-KW"/>
</dbReference>
<dbReference type="Proteomes" id="UP000467240">
    <property type="component" value="Unassembled WGS sequence"/>
</dbReference>
<dbReference type="OrthoDB" id="9808936at2"/>
<evidence type="ECO:0000256" key="4">
    <source>
        <dbReference type="ARBA" id="ARBA00022679"/>
    </source>
</evidence>
<keyword evidence="2 10" id="KW-0132">Cell division</keyword>
<comment type="function">
    <text evidence="10">Cell wall formation. Catalyzes the transfer of a GlcNAc subunit on undecaprenyl-pyrophosphoryl-MurNAc-pentapeptide (lipid intermediate I) to form undecaprenyl-pyrophosphoryl-MurNAc-(pentapeptide)GlcNAc (lipid intermediate II).</text>
</comment>
<keyword evidence="7 10" id="KW-0472">Membrane</keyword>
<dbReference type="AlphaFoldDB" id="A0A7J5BZQ6"/>
<comment type="caution">
    <text evidence="10">Lacks conserved residue(s) required for the propagation of feature annotation.</text>
</comment>
<evidence type="ECO:0000256" key="10">
    <source>
        <dbReference type="HAMAP-Rule" id="MF_00033"/>
    </source>
</evidence>
<dbReference type="CDD" id="cd03785">
    <property type="entry name" value="GT28_MurG"/>
    <property type="match status" value="1"/>
</dbReference>
<evidence type="ECO:0000313" key="14">
    <source>
        <dbReference type="Proteomes" id="UP000467240"/>
    </source>
</evidence>
<keyword evidence="14" id="KW-1185">Reference proteome</keyword>
<evidence type="ECO:0000256" key="6">
    <source>
        <dbReference type="ARBA" id="ARBA00022984"/>
    </source>
</evidence>
<keyword evidence="9 10" id="KW-0961">Cell wall biogenesis/degradation</keyword>
<organism evidence="13 14">
    <name type="scientific">Pseudoclavibacter chungangensis</name>
    <dbReference type="NCBI Taxonomy" id="587635"/>
    <lineage>
        <taxon>Bacteria</taxon>
        <taxon>Bacillati</taxon>
        <taxon>Actinomycetota</taxon>
        <taxon>Actinomycetes</taxon>
        <taxon>Micrococcales</taxon>
        <taxon>Microbacteriaceae</taxon>
        <taxon>Pseudoclavibacter</taxon>
    </lineage>
</organism>
<proteinExistence type="inferred from homology"/>
<dbReference type="GO" id="GO:0050511">
    <property type="term" value="F:undecaprenyldiphospho-muramoylpentapeptide beta-N-acetylglucosaminyltransferase activity"/>
    <property type="evidence" value="ECO:0007669"/>
    <property type="project" value="UniProtKB-UniRule"/>
</dbReference>
<comment type="similarity">
    <text evidence="10">Belongs to the glycosyltransferase 28 family. MurG subfamily.</text>
</comment>
<evidence type="ECO:0000259" key="12">
    <source>
        <dbReference type="Pfam" id="PF04101"/>
    </source>
</evidence>
<comment type="caution">
    <text evidence="13">The sequence shown here is derived from an EMBL/GenBank/DDBJ whole genome shotgun (WGS) entry which is preliminary data.</text>
</comment>
<dbReference type="GO" id="GO:0051301">
    <property type="term" value="P:cell division"/>
    <property type="evidence" value="ECO:0007669"/>
    <property type="project" value="UniProtKB-KW"/>
</dbReference>
<evidence type="ECO:0000256" key="3">
    <source>
        <dbReference type="ARBA" id="ARBA00022676"/>
    </source>
</evidence>
<comment type="catalytic activity">
    <reaction evidence="10">
        <text>di-trans,octa-cis-undecaprenyl diphospho-N-acetyl-alpha-D-muramoyl-L-alanyl-D-glutamyl-meso-2,6-diaminopimeloyl-D-alanyl-D-alanine + UDP-N-acetyl-alpha-D-glucosamine = di-trans,octa-cis-undecaprenyl diphospho-[N-acetyl-alpha-D-glucosaminyl-(1-&gt;4)]-N-acetyl-alpha-D-muramoyl-L-alanyl-D-glutamyl-meso-2,6-diaminopimeloyl-D-alanyl-D-alanine + UDP + H(+)</text>
        <dbReference type="Rhea" id="RHEA:31227"/>
        <dbReference type="ChEBI" id="CHEBI:15378"/>
        <dbReference type="ChEBI" id="CHEBI:57705"/>
        <dbReference type="ChEBI" id="CHEBI:58223"/>
        <dbReference type="ChEBI" id="CHEBI:61387"/>
        <dbReference type="ChEBI" id="CHEBI:61388"/>
        <dbReference type="EC" id="2.4.1.227"/>
    </reaction>
</comment>
<dbReference type="Gene3D" id="3.40.50.2000">
    <property type="entry name" value="Glycogen Phosphorylase B"/>
    <property type="match status" value="2"/>
</dbReference>
<dbReference type="EMBL" id="WBJZ01000004">
    <property type="protein sequence ID" value="KAB1660108.1"/>
    <property type="molecule type" value="Genomic_DNA"/>
</dbReference>
<keyword evidence="5 10" id="KW-0133">Cell shape</keyword>
<accession>A0A7J5BZQ6</accession>
<feature type="binding site" evidence="10">
    <location>
        <position position="161"/>
    </location>
    <ligand>
        <name>UDP-N-acetyl-alpha-D-glucosamine</name>
        <dbReference type="ChEBI" id="CHEBI:57705"/>
    </ligand>
</feature>
<evidence type="ECO:0000313" key="13">
    <source>
        <dbReference type="EMBL" id="KAB1660108.1"/>
    </source>
</evidence>
<feature type="binding site" evidence="10">
    <location>
        <position position="124"/>
    </location>
    <ligand>
        <name>UDP-N-acetyl-alpha-D-glucosamine</name>
        <dbReference type="ChEBI" id="CHEBI:57705"/>
    </ligand>
</feature>
<evidence type="ECO:0000256" key="5">
    <source>
        <dbReference type="ARBA" id="ARBA00022960"/>
    </source>
</evidence>